<evidence type="ECO:0000256" key="1">
    <source>
        <dbReference type="ARBA" id="ARBA00004117"/>
    </source>
</evidence>
<dbReference type="SUPFAM" id="SSF117143">
    <property type="entry name" value="Flagellar hook protein flgE"/>
    <property type="match status" value="1"/>
</dbReference>
<evidence type="ECO:0000313" key="11">
    <source>
        <dbReference type="Proteomes" id="UP000427906"/>
    </source>
</evidence>
<dbReference type="Pfam" id="PF00460">
    <property type="entry name" value="Flg_bb_rod"/>
    <property type="match status" value="1"/>
</dbReference>
<dbReference type="InterPro" id="IPR012834">
    <property type="entry name" value="FlgG_G_neg"/>
</dbReference>
<evidence type="ECO:0000256" key="6">
    <source>
        <dbReference type="RuleBase" id="RU362116"/>
    </source>
</evidence>
<evidence type="ECO:0000259" key="8">
    <source>
        <dbReference type="Pfam" id="PF06429"/>
    </source>
</evidence>
<dbReference type="AlphaFoldDB" id="A0A5K7YFH2"/>
<feature type="domain" description="Flagellar basal body rod protein N-terminal" evidence="7">
    <location>
        <begin position="7"/>
        <end position="35"/>
    </location>
</feature>
<evidence type="ECO:0000256" key="2">
    <source>
        <dbReference type="ARBA" id="ARBA00009677"/>
    </source>
</evidence>
<evidence type="ECO:0000313" key="10">
    <source>
        <dbReference type="EMBL" id="BBO66780.1"/>
    </source>
</evidence>
<dbReference type="EMBL" id="AP021874">
    <property type="protein sequence ID" value="BBO66780.1"/>
    <property type="molecule type" value="Genomic_DNA"/>
</dbReference>
<comment type="subcellular location">
    <subcellularLocation>
        <location evidence="1 6">Bacterial flagellum basal body</location>
    </subcellularLocation>
</comment>
<keyword evidence="10" id="KW-0966">Cell projection</keyword>
<evidence type="ECO:0000256" key="4">
    <source>
        <dbReference type="ARBA" id="ARBA00023143"/>
    </source>
</evidence>
<dbReference type="OrthoDB" id="9804559at2"/>
<dbReference type="InterPro" id="IPR001444">
    <property type="entry name" value="Flag_bb_rod_N"/>
</dbReference>
<sequence length="262" mass="27660">MIRSLWSAATGMQAQTLNIDVISNNLANVGTSGFKKSRADFQDLLYQTLRSPGVSSSADTQVPTGIQVGHGVRPAATQKMFTQGEFNHTQNQLDMAIEGGGFFQVIQPNGETGYTRAGTFKLDSDGRMVTSDGFPMEPEITIPADAVSVSIGTDGTVSVLLAGDSQASDVGNIELASFVNPAGLKSIGRNLFMPSGASGDATTGTPGEDNFGTIAQGYLEMSNVSVVDEMVNMIVAQRAYETNSKTIQASDDMLQTATNLRR</sequence>
<protein>
    <recommendedName>
        <fullName evidence="3 5">Flagellar basal-body rod protein FlgG</fullName>
    </recommendedName>
</protein>
<dbReference type="Pfam" id="PF22692">
    <property type="entry name" value="LlgE_F_G_D1"/>
    <property type="match status" value="1"/>
</dbReference>
<comment type="similarity">
    <text evidence="2 6">Belongs to the flagella basal body rod proteins family.</text>
</comment>
<dbReference type="PANTHER" id="PTHR30435">
    <property type="entry name" value="FLAGELLAR PROTEIN"/>
    <property type="match status" value="1"/>
</dbReference>
<dbReference type="PANTHER" id="PTHR30435:SF19">
    <property type="entry name" value="FLAGELLAR BASAL-BODY ROD PROTEIN FLGG"/>
    <property type="match status" value="1"/>
</dbReference>
<dbReference type="InterPro" id="IPR010930">
    <property type="entry name" value="Flg_bb/hook_C_dom"/>
</dbReference>
<dbReference type="InterPro" id="IPR020013">
    <property type="entry name" value="Flagellar_FlgE/F/G"/>
</dbReference>
<evidence type="ECO:0000259" key="7">
    <source>
        <dbReference type="Pfam" id="PF00460"/>
    </source>
</evidence>
<dbReference type="InterPro" id="IPR053967">
    <property type="entry name" value="LlgE_F_G-like_D1"/>
</dbReference>
<keyword evidence="10" id="KW-0969">Cilium</keyword>
<name>A0A5K7YFH2_9BACT</name>
<keyword evidence="11" id="KW-1185">Reference proteome</keyword>
<evidence type="ECO:0000256" key="3">
    <source>
        <dbReference type="ARBA" id="ARBA00017948"/>
    </source>
</evidence>
<dbReference type="InterPro" id="IPR037925">
    <property type="entry name" value="FlgE/F/G-like"/>
</dbReference>
<reference evidence="10 11" key="1">
    <citation type="submission" date="2019-11" db="EMBL/GenBank/DDBJ databases">
        <title>Comparative genomics of hydrocarbon-degrading Desulfosarcina strains.</title>
        <authorList>
            <person name="Watanabe M."/>
            <person name="Kojima H."/>
            <person name="Fukui M."/>
        </authorList>
    </citation>
    <scope>NUCLEOTIDE SEQUENCE [LARGE SCALE GENOMIC DNA]</scope>
    <source>
        <strain evidence="10 11">PL12</strain>
    </source>
</reference>
<dbReference type="KEGG" id="dalk:DSCA_07100"/>
<keyword evidence="10" id="KW-0282">Flagellum</keyword>
<dbReference type="NCBIfam" id="TIGR03506">
    <property type="entry name" value="FlgEFG_subfam"/>
    <property type="match status" value="2"/>
</dbReference>
<organism evidence="10 11">
    <name type="scientific">Desulfosarcina alkanivorans</name>
    <dbReference type="NCBI Taxonomy" id="571177"/>
    <lineage>
        <taxon>Bacteria</taxon>
        <taxon>Pseudomonadati</taxon>
        <taxon>Thermodesulfobacteriota</taxon>
        <taxon>Desulfobacteria</taxon>
        <taxon>Desulfobacterales</taxon>
        <taxon>Desulfosarcinaceae</taxon>
        <taxon>Desulfosarcina</taxon>
    </lineage>
</organism>
<accession>A0A5K7YFH2</accession>
<dbReference type="Pfam" id="PF06429">
    <property type="entry name" value="Flg_bbr_C"/>
    <property type="match status" value="1"/>
</dbReference>
<dbReference type="GO" id="GO:0071978">
    <property type="term" value="P:bacterial-type flagellum-dependent swarming motility"/>
    <property type="evidence" value="ECO:0007669"/>
    <property type="project" value="TreeGrafter"/>
</dbReference>
<gene>
    <name evidence="10" type="primary">flgG</name>
    <name evidence="10" type="ORF">DSCA_07100</name>
</gene>
<evidence type="ECO:0000259" key="9">
    <source>
        <dbReference type="Pfam" id="PF22692"/>
    </source>
</evidence>
<feature type="domain" description="Flagellar basal-body/hook protein C-terminal" evidence="8">
    <location>
        <begin position="215"/>
        <end position="260"/>
    </location>
</feature>
<dbReference type="RefSeq" id="WP_155315113.1">
    <property type="nucleotide sequence ID" value="NZ_AP021874.1"/>
</dbReference>
<keyword evidence="4 6" id="KW-0975">Bacterial flagellum</keyword>
<dbReference type="Proteomes" id="UP000427906">
    <property type="component" value="Chromosome"/>
</dbReference>
<feature type="domain" description="Flagellar hook protein FlgE/F/G-like D1" evidence="9">
    <location>
        <begin position="96"/>
        <end position="159"/>
    </location>
</feature>
<proteinExistence type="inferred from homology"/>
<dbReference type="NCBIfam" id="TIGR02488">
    <property type="entry name" value="flgG_G_neg"/>
    <property type="match status" value="1"/>
</dbReference>
<evidence type="ECO:0000256" key="5">
    <source>
        <dbReference type="NCBIfam" id="TIGR02488"/>
    </source>
</evidence>
<dbReference type="GO" id="GO:0009426">
    <property type="term" value="C:bacterial-type flagellum basal body, distal rod"/>
    <property type="evidence" value="ECO:0007669"/>
    <property type="project" value="UniProtKB-UniRule"/>
</dbReference>